<gene>
    <name evidence="3" type="ORF">SAMN05445060_0701</name>
</gene>
<feature type="transmembrane region" description="Helical" evidence="2">
    <location>
        <begin position="40"/>
        <end position="61"/>
    </location>
</feature>
<keyword evidence="3" id="KW-0378">Hydrolase</keyword>
<feature type="transmembrane region" description="Helical" evidence="2">
    <location>
        <begin position="12"/>
        <end position="33"/>
    </location>
</feature>
<feature type="region of interest" description="Disordered" evidence="1">
    <location>
        <begin position="362"/>
        <end position="429"/>
    </location>
</feature>
<dbReference type="Proteomes" id="UP000186218">
    <property type="component" value="Unassembled WGS sequence"/>
</dbReference>
<dbReference type="STRING" id="1344003.SAMN05445060_0701"/>
<evidence type="ECO:0000256" key="1">
    <source>
        <dbReference type="SAM" id="MobiDB-lite"/>
    </source>
</evidence>
<dbReference type="RefSeq" id="WP_143690187.1">
    <property type="nucleotide sequence ID" value="NZ_FTNT01000002.1"/>
</dbReference>
<dbReference type="GO" id="GO:0016747">
    <property type="term" value="F:acyltransferase activity, transferring groups other than amino-acyl groups"/>
    <property type="evidence" value="ECO:0007669"/>
    <property type="project" value="TreeGrafter"/>
</dbReference>
<organism evidence="3 4">
    <name type="scientific">Williamsia sterculiae</name>
    <dbReference type="NCBI Taxonomy" id="1344003"/>
    <lineage>
        <taxon>Bacteria</taxon>
        <taxon>Bacillati</taxon>
        <taxon>Actinomycetota</taxon>
        <taxon>Actinomycetes</taxon>
        <taxon>Mycobacteriales</taxon>
        <taxon>Nocardiaceae</taxon>
        <taxon>Williamsia</taxon>
    </lineage>
</organism>
<dbReference type="GO" id="GO:0016787">
    <property type="term" value="F:hydrolase activity"/>
    <property type="evidence" value="ECO:0007669"/>
    <property type="project" value="UniProtKB-KW"/>
</dbReference>
<reference evidence="3 4" key="1">
    <citation type="submission" date="2017-01" db="EMBL/GenBank/DDBJ databases">
        <authorList>
            <person name="Mah S.A."/>
            <person name="Swanson W.J."/>
            <person name="Moy G.W."/>
            <person name="Vacquier V.D."/>
        </authorList>
    </citation>
    <scope>NUCLEOTIDE SEQUENCE [LARGE SCALE GENOMIC DNA]</scope>
    <source>
        <strain evidence="3 4">CPCC 203464</strain>
    </source>
</reference>
<dbReference type="EMBL" id="FTNT01000002">
    <property type="protein sequence ID" value="SIR76209.1"/>
    <property type="molecule type" value="Genomic_DNA"/>
</dbReference>
<dbReference type="InterPro" id="IPR029058">
    <property type="entry name" value="AB_hydrolase_fold"/>
</dbReference>
<dbReference type="Gene3D" id="3.40.50.1820">
    <property type="entry name" value="alpha/beta hydrolase"/>
    <property type="match status" value="1"/>
</dbReference>
<accession>A0A1N7DK14</accession>
<sequence>MRGGAEHGLSLLGGWLPIVVQVLAAVVLLAVVARRSRRWWLIWIPVCVAVGAAAFGIAWSVNRSEGLSSDPPPQLLWWWVAMTGFAVAAAVVGFLRTRWWRRVLSVVAIVVTALATGIVLNQWVGYFTTVQEAWAQTTAGPLPDQVDASALAGLRGHQQTTGKVVAITTPDSSSHFSHRTEYVYLPPQWFVGSTAARLPVIMMIAGEFNTPADWIRTGNAVRTIDTYAEAHGGAAPILVFPDVGGSFNNDTECVNGSRGNVADHLVTEVRPYVISHFGAADGAAQWGVVGWSMGGTCAVDLAVMHPDLFSAFEDIAGDAAPSSGDKSQTISRLFGGDAAQWDAFDPTTVMKATAAKTPGAYARTTGWFDDSSGGDRGPGHFGGGQWPGQGRPSGRPRPPGQGGPQHRWKSGQSGGTGLGGRDQTHTPPGTELAAAQQLCATGKTVGIRCDVHTQPGTHSWQFAAAAFSDALGWFSQELRV</sequence>
<feature type="transmembrane region" description="Helical" evidence="2">
    <location>
        <begin position="103"/>
        <end position="124"/>
    </location>
</feature>
<dbReference type="Pfam" id="PF00756">
    <property type="entry name" value="Esterase"/>
    <property type="match status" value="1"/>
</dbReference>
<dbReference type="PANTHER" id="PTHR48098">
    <property type="entry name" value="ENTEROCHELIN ESTERASE-RELATED"/>
    <property type="match status" value="1"/>
</dbReference>
<evidence type="ECO:0000313" key="4">
    <source>
        <dbReference type="Proteomes" id="UP000186218"/>
    </source>
</evidence>
<evidence type="ECO:0000256" key="2">
    <source>
        <dbReference type="SAM" id="Phobius"/>
    </source>
</evidence>
<protein>
    <submittedName>
        <fullName evidence="3">S-formylglutathione hydrolase FrmB</fullName>
    </submittedName>
</protein>
<dbReference type="PANTHER" id="PTHR48098:SF1">
    <property type="entry name" value="DIACYLGLYCEROL ACYLTRANSFERASE_MYCOLYLTRANSFERASE AG85A"/>
    <property type="match status" value="1"/>
</dbReference>
<name>A0A1N7DK14_9NOCA</name>
<dbReference type="AlphaFoldDB" id="A0A1N7DK14"/>
<keyword evidence="4" id="KW-1185">Reference proteome</keyword>
<dbReference type="OrthoDB" id="3723842at2"/>
<feature type="compositionally biased region" description="Gly residues" evidence="1">
    <location>
        <begin position="374"/>
        <end position="387"/>
    </location>
</feature>
<keyword evidence="2" id="KW-0472">Membrane</keyword>
<evidence type="ECO:0000313" key="3">
    <source>
        <dbReference type="EMBL" id="SIR76209.1"/>
    </source>
</evidence>
<keyword evidence="2" id="KW-1133">Transmembrane helix</keyword>
<dbReference type="InterPro" id="IPR000801">
    <property type="entry name" value="Esterase-like"/>
</dbReference>
<keyword evidence="2" id="KW-0812">Transmembrane</keyword>
<feature type="transmembrane region" description="Helical" evidence="2">
    <location>
        <begin position="76"/>
        <end position="96"/>
    </location>
</feature>
<dbReference type="SUPFAM" id="SSF53474">
    <property type="entry name" value="alpha/beta-Hydrolases"/>
    <property type="match status" value="1"/>
</dbReference>
<proteinExistence type="predicted"/>
<dbReference type="InterPro" id="IPR050583">
    <property type="entry name" value="Mycobacterial_A85_antigen"/>
</dbReference>